<dbReference type="InParanoid" id="B0CNP5"/>
<feature type="domain" description="Homeobox" evidence="4">
    <location>
        <begin position="30"/>
        <end position="111"/>
    </location>
</feature>
<feature type="compositionally biased region" description="Polar residues" evidence="3">
    <location>
        <begin position="1"/>
        <end position="32"/>
    </location>
</feature>
<keyword evidence="1 2" id="KW-0371">Homeobox</keyword>
<comment type="subcellular location">
    <subcellularLocation>
        <location evidence="1 2">Nucleus</location>
    </subcellularLocation>
</comment>
<dbReference type="CDD" id="cd00086">
    <property type="entry name" value="homeodomain"/>
    <property type="match status" value="1"/>
</dbReference>
<keyword evidence="6" id="KW-1185">Reference proteome</keyword>
<dbReference type="OrthoDB" id="6159439at2759"/>
<feature type="DNA-binding region" description="Homeobox" evidence="1">
    <location>
        <begin position="32"/>
        <end position="112"/>
    </location>
</feature>
<accession>B0CNP5</accession>
<dbReference type="Pfam" id="PF00046">
    <property type="entry name" value="Homeodomain"/>
    <property type="match status" value="1"/>
</dbReference>
<dbReference type="AlphaFoldDB" id="B0CNP5"/>
<organism evidence="6">
    <name type="scientific">Laccaria bicolor (strain S238N-H82 / ATCC MYA-4686)</name>
    <name type="common">Bicoloured deceiver</name>
    <name type="synonym">Laccaria laccata var. bicolor</name>
    <dbReference type="NCBI Taxonomy" id="486041"/>
    <lineage>
        <taxon>Eukaryota</taxon>
        <taxon>Fungi</taxon>
        <taxon>Dikarya</taxon>
        <taxon>Basidiomycota</taxon>
        <taxon>Agaricomycotina</taxon>
        <taxon>Agaricomycetes</taxon>
        <taxon>Agaricomycetidae</taxon>
        <taxon>Agaricales</taxon>
        <taxon>Agaricineae</taxon>
        <taxon>Hydnangiaceae</taxon>
        <taxon>Laccaria</taxon>
    </lineage>
</organism>
<reference evidence="5 6" key="1">
    <citation type="journal article" date="2008" name="Nature">
        <title>The genome of Laccaria bicolor provides insights into mycorrhizal symbiosis.</title>
        <authorList>
            <person name="Martin F."/>
            <person name="Aerts A."/>
            <person name="Ahren D."/>
            <person name="Brun A."/>
            <person name="Danchin E.G.J."/>
            <person name="Duchaussoy F."/>
            <person name="Gibon J."/>
            <person name="Kohler A."/>
            <person name="Lindquist E."/>
            <person name="Pereda V."/>
            <person name="Salamov A."/>
            <person name="Shapiro H.J."/>
            <person name="Wuyts J."/>
            <person name="Blaudez D."/>
            <person name="Buee M."/>
            <person name="Brokstein P."/>
            <person name="Canbaeck B."/>
            <person name="Cohen D."/>
            <person name="Courty P.E."/>
            <person name="Coutinho P.M."/>
            <person name="Delaruelle C."/>
            <person name="Detter J.C."/>
            <person name="Deveau A."/>
            <person name="DiFazio S."/>
            <person name="Duplessis S."/>
            <person name="Fraissinet-Tachet L."/>
            <person name="Lucic E."/>
            <person name="Frey-Klett P."/>
            <person name="Fourrey C."/>
            <person name="Feussner I."/>
            <person name="Gay G."/>
            <person name="Grimwood J."/>
            <person name="Hoegger P.J."/>
            <person name="Jain P."/>
            <person name="Kilaru S."/>
            <person name="Labbe J."/>
            <person name="Lin Y.C."/>
            <person name="Legue V."/>
            <person name="Le Tacon F."/>
            <person name="Marmeisse R."/>
            <person name="Melayah D."/>
            <person name="Montanini B."/>
            <person name="Muratet M."/>
            <person name="Nehls U."/>
            <person name="Niculita-Hirzel H."/>
            <person name="Oudot-Le Secq M.P."/>
            <person name="Peter M."/>
            <person name="Quesneville H."/>
            <person name="Rajashekar B."/>
            <person name="Reich M."/>
            <person name="Rouhier N."/>
            <person name="Schmutz J."/>
            <person name="Yin T."/>
            <person name="Chalot M."/>
            <person name="Henrissat B."/>
            <person name="Kuees U."/>
            <person name="Lucas S."/>
            <person name="Van de Peer Y."/>
            <person name="Podila G.K."/>
            <person name="Polle A."/>
            <person name="Pukkila P.J."/>
            <person name="Richardson P.M."/>
            <person name="Rouze P."/>
            <person name="Sanders I.R."/>
            <person name="Stajich J.E."/>
            <person name="Tunlid A."/>
            <person name="Tuskan G."/>
            <person name="Grigoriev I.V."/>
        </authorList>
    </citation>
    <scope>NUCLEOTIDE SEQUENCE [LARGE SCALE GENOMIC DNA]</scope>
    <source>
        <strain evidence="6">S238N-H82 / ATCC MYA-4686</strain>
    </source>
</reference>
<sequence length="310" mass="33736">MQATHPSLSRTSSTTSIDSADETMSNSTVTATRRTRKRFTHAQLVMLENLFHQNSHPSREDREAVAKAGSMYTVPPVFDALSATNHSTHLHREIKSVTIWFQNKRQTERKVAASTAAAANNANRAVPSSSPPPLSSRSGSTTCTARLSLDRVASRSELRSPAARTPSRRNPNGAIWDNMPSSPLVSPTSPPSREYVDFGKNPRTRRTLEWACAAARLAERDTPVSHKGGRTTRRQGLRKEASATDLDLTDEEADEAITPPSTWGKDDRRWAEQIGGGGAGGKQQPLPNGVEDDDMLKAALALCGLGRRSM</sequence>
<name>B0CNP5_LACBS</name>
<dbReference type="Proteomes" id="UP000001194">
    <property type="component" value="Unassembled WGS sequence"/>
</dbReference>
<evidence type="ECO:0000256" key="2">
    <source>
        <dbReference type="RuleBase" id="RU000682"/>
    </source>
</evidence>
<evidence type="ECO:0000313" key="5">
    <source>
        <dbReference type="EMBL" id="EDR15971.1"/>
    </source>
</evidence>
<keyword evidence="1 2" id="KW-0238">DNA-binding</keyword>
<evidence type="ECO:0000313" key="6">
    <source>
        <dbReference type="Proteomes" id="UP000001194"/>
    </source>
</evidence>
<dbReference type="GO" id="GO:0005634">
    <property type="term" value="C:nucleus"/>
    <property type="evidence" value="ECO:0007669"/>
    <property type="project" value="UniProtKB-SubCell"/>
</dbReference>
<dbReference type="EMBL" id="DS547091">
    <property type="protein sequence ID" value="EDR15971.1"/>
    <property type="molecule type" value="Genomic_DNA"/>
</dbReference>
<evidence type="ECO:0000256" key="1">
    <source>
        <dbReference type="PROSITE-ProRule" id="PRU00108"/>
    </source>
</evidence>
<dbReference type="SMART" id="SM00389">
    <property type="entry name" value="HOX"/>
    <property type="match status" value="1"/>
</dbReference>
<dbReference type="KEGG" id="lbc:LACBIDRAFT_321078"/>
<evidence type="ECO:0000259" key="4">
    <source>
        <dbReference type="PROSITE" id="PS50071"/>
    </source>
</evidence>
<gene>
    <name evidence="5" type="ORF">LACBIDRAFT_321078</name>
</gene>
<evidence type="ECO:0000256" key="3">
    <source>
        <dbReference type="SAM" id="MobiDB-lite"/>
    </source>
</evidence>
<dbReference type="RefSeq" id="XP_001874179.1">
    <property type="nucleotide sequence ID" value="XM_001874144.1"/>
</dbReference>
<feature type="region of interest" description="Disordered" evidence="3">
    <location>
        <begin position="1"/>
        <end position="35"/>
    </location>
</feature>
<protein>
    <submittedName>
        <fullName evidence="5">Homeodomain transcription factor</fullName>
    </submittedName>
</protein>
<keyword evidence="1 2" id="KW-0539">Nucleus</keyword>
<feature type="region of interest" description="Disordered" evidence="3">
    <location>
        <begin position="111"/>
        <end position="200"/>
    </location>
</feature>
<dbReference type="PROSITE" id="PS50071">
    <property type="entry name" value="HOMEOBOX_2"/>
    <property type="match status" value="1"/>
</dbReference>
<dbReference type="InterPro" id="IPR001356">
    <property type="entry name" value="HD"/>
</dbReference>
<dbReference type="GO" id="GO:0003677">
    <property type="term" value="F:DNA binding"/>
    <property type="evidence" value="ECO:0007669"/>
    <property type="project" value="UniProtKB-UniRule"/>
</dbReference>
<feature type="compositionally biased region" description="Basic and acidic residues" evidence="3">
    <location>
        <begin position="148"/>
        <end position="158"/>
    </location>
</feature>
<dbReference type="InterPro" id="IPR009057">
    <property type="entry name" value="Homeodomain-like_sf"/>
</dbReference>
<dbReference type="GeneID" id="6069704"/>
<dbReference type="SUPFAM" id="SSF46689">
    <property type="entry name" value="Homeodomain-like"/>
    <property type="match status" value="1"/>
</dbReference>
<dbReference type="HOGENOM" id="CLU_787793_0_0_1"/>
<feature type="compositionally biased region" description="Low complexity" evidence="3">
    <location>
        <begin position="112"/>
        <end position="128"/>
    </location>
</feature>
<feature type="region of interest" description="Disordered" evidence="3">
    <location>
        <begin position="221"/>
        <end position="292"/>
    </location>
</feature>
<proteinExistence type="predicted"/>
<feature type="compositionally biased region" description="Basic residues" evidence="3">
    <location>
        <begin position="227"/>
        <end position="236"/>
    </location>
</feature>
<dbReference type="Gene3D" id="1.10.10.60">
    <property type="entry name" value="Homeodomain-like"/>
    <property type="match status" value="1"/>
</dbReference>